<evidence type="ECO:0000313" key="3">
    <source>
        <dbReference type="Proteomes" id="UP001141259"/>
    </source>
</evidence>
<organism evidence="2 3">
    <name type="scientific">Umezawaea endophytica</name>
    <dbReference type="NCBI Taxonomy" id="1654476"/>
    <lineage>
        <taxon>Bacteria</taxon>
        <taxon>Bacillati</taxon>
        <taxon>Actinomycetota</taxon>
        <taxon>Actinomycetes</taxon>
        <taxon>Pseudonocardiales</taxon>
        <taxon>Pseudonocardiaceae</taxon>
        <taxon>Umezawaea</taxon>
    </lineage>
</organism>
<feature type="signal peptide" evidence="1">
    <location>
        <begin position="1"/>
        <end position="27"/>
    </location>
</feature>
<gene>
    <name evidence="2" type="ORF">NZH93_46340</name>
</gene>
<dbReference type="RefSeq" id="WP_259629748.1">
    <property type="nucleotide sequence ID" value="NZ_JANYMP010000044.1"/>
</dbReference>
<keyword evidence="1" id="KW-0732">Signal</keyword>
<proteinExistence type="predicted"/>
<keyword evidence="3" id="KW-1185">Reference proteome</keyword>
<evidence type="ECO:0008006" key="4">
    <source>
        <dbReference type="Google" id="ProtNLM"/>
    </source>
</evidence>
<dbReference type="EMBL" id="JANYMP010000044">
    <property type="protein sequence ID" value="MCS7484296.1"/>
    <property type="molecule type" value="Genomic_DNA"/>
</dbReference>
<dbReference type="AlphaFoldDB" id="A0A9X2VWP3"/>
<sequence length="436" mass="46916">MRVKSTALFGLSTVLFTLVAAAPVAHAAAGPTVRWAHSVDTDLGRITLGARSDSAITEIRTHLLSEATGEEFAVVSDFTLTAGTPDDGTWETATPVLLDRLGGYRVDVELTDADGDHVLAERAGGLAYFATALFDPLVVDRTTVDHANRHVTATGRLRSRHPGTREVTPLGGAAIWLDLPYPDFDWVDAVTAADGTFTADLDIKYAGRVQAFFQFDDNHPHVGYGESNPVQIAVRQSEVQVEARIDRAEIDRGGSVLVSGQVRWESPEGWRPRTNSAVAVTFETPTGGWRPIGSLTTDADGRFEVADAPERTGAYTATAVSHDPFVAQRNAKVDVRVFEPVSVPLFTATRVDTSTVAFTGRVDFAYDSPSPFSVDVEHSVDGQRWQRVATAGVSTHHNGGIEFYGRAPVGEPGSWRARFQETGRFRGAVSAVVVVG</sequence>
<feature type="chain" id="PRO_5040823627" description="Carboxypeptidase regulatory-like domain-containing protein" evidence="1">
    <location>
        <begin position="28"/>
        <end position="436"/>
    </location>
</feature>
<dbReference type="Proteomes" id="UP001141259">
    <property type="component" value="Unassembled WGS sequence"/>
</dbReference>
<name>A0A9X2VWP3_9PSEU</name>
<protein>
    <recommendedName>
        <fullName evidence="4">Carboxypeptidase regulatory-like domain-containing protein</fullName>
    </recommendedName>
</protein>
<accession>A0A9X2VWP3</accession>
<evidence type="ECO:0000256" key="1">
    <source>
        <dbReference type="SAM" id="SignalP"/>
    </source>
</evidence>
<evidence type="ECO:0000313" key="2">
    <source>
        <dbReference type="EMBL" id="MCS7484296.1"/>
    </source>
</evidence>
<reference evidence="2" key="1">
    <citation type="submission" date="2022-08" db="EMBL/GenBank/DDBJ databases">
        <authorList>
            <person name="Tistechok S."/>
            <person name="Samborskyy M."/>
            <person name="Roman I."/>
        </authorList>
    </citation>
    <scope>NUCLEOTIDE SEQUENCE</scope>
    <source>
        <strain evidence="2">DSM 103496</strain>
    </source>
</reference>
<comment type="caution">
    <text evidence="2">The sequence shown here is derived from an EMBL/GenBank/DDBJ whole genome shotgun (WGS) entry which is preliminary data.</text>
</comment>